<gene>
    <name evidence="2" type="ORF">KR093_003308</name>
</gene>
<protein>
    <recommendedName>
        <fullName evidence="4">Protein panoramix</fullName>
    </recommendedName>
</protein>
<accession>A0AAD4PPR3</accession>
<evidence type="ECO:0000256" key="1">
    <source>
        <dbReference type="SAM" id="MobiDB-lite"/>
    </source>
</evidence>
<dbReference type="Proteomes" id="UP001200034">
    <property type="component" value="Unassembled WGS sequence"/>
</dbReference>
<organism evidence="2 3">
    <name type="scientific">Drosophila rubida</name>
    <dbReference type="NCBI Taxonomy" id="30044"/>
    <lineage>
        <taxon>Eukaryota</taxon>
        <taxon>Metazoa</taxon>
        <taxon>Ecdysozoa</taxon>
        <taxon>Arthropoda</taxon>
        <taxon>Hexapoda</taxon>
        <taxon>Insecta</taxon>
        <taxon>Pterygota</taxon>
        <taxon>Neoptera</taxon>
        <taxon>Endopterygota</taxon>
        <taxon>Diptera</taxon>
        <taxon>Brachycera</taxon>
        <taxon>Muscomorpha</taxon>
        <taxon>Ephydroidea</taxon>
        <taxon>Drosophilidae</taxon>
        <taxon>Drosophila</taxon>
    </lineage>
</organism>
<dbReference type="AlphaFoldDB" id="A0AAD4PPR3"/>
<evidence type="ECO:0000313" key="2">
    <source>
        <dbReference type="EMBL" id="KAH8386891.1"/>
    </source>
</evidence>
<name>A0AAD4PPR3_9MUSC</name>
<feature type="compositionally biased region" description="Basic residues" evidence="1">
    <location>
        <begin position="99"/>
        <end position="118"/>
    </location>
</feature>
<sequence>DNNDGDAKDIEIKNESPQRIKLEMGFLDELADVDIEGVVNEVRSRREGMDLITVKTESVNTEMFSAANADDDEELRQLKAEHNKIVEILQRREAEKQLHNKKKKHKKEKKHKRRRSHSHSPVPKFSRKKERRVHKTSSSSNDAIELDFVPVRECEKTLKIINIKKLLSADNDVVAAAAPNLSIREKRKLAVDRAKSVLKLLALQRSKSPSTEYLFVDTIKRMPSRSSVLSGTNFENASPLCNNFNVIYQFNSTTPNISLAKWGLEALPSATVALMRLTGINVTRLMKLLQHSKMPLQKLRQEENAIKSSKGTGHDDYMCTGLFRSLSTQTDCNIGNRTRDIAVQTMPTQSTSHQSIFWLDSRFCETNLSQQHANVVFALKELCATIPSSTYWADALYNELHKALVVKRKEIMQLDS</sequence>
<feature type="non-terminal residue" evidence="2">
    <location>
        <position position="1"/>
    </location>
</feature>
<feature type="region of interest" description="Disordered" evidence="1">
    <location>
        <begin position="92"/>
        <end position="139"/>
    </location>
</feature>
<evidence type="ECO:0008006" key="4">
    <source>
        <dbReference type="Google" id="ProtNLM"/>
    </source>
</evidence>
<feature type="compositionally biased region" description="Basic residues" evidence="1">
    <location>
        <begin position="125"/>
        <end position="135"/>
    </location>
</feature>
<reference evidence="2" key="1">
    <citation type="journal article" date="2021" name="Mol. Ecol. Resour.">
        <title>Phylogenomic analyses of the genus Drosophila reveals genomic signals of climate adaptation.</title>
        <authorList>
            <person name="Li F."/>
            <person name="Rane R.V."/>
            <person name="Luria V."/>
            <person name="Xiong Z."/>
            <person name="Chen J."/>
            <person name="Li Z."/>
            <person name="Catullo R.A."/>
            <person name="Griffin P.C."/>
            <person name="Schiffer M."/>
            <person name="Pearce S."/>
            <person name="Lee S.F."/>
            <person name="McElroy K."/>
            <person name="Stocker A."/>
            <person name="Shirriffs J."/>
            <person name="Cockerell F."/>
            <person name="Coppin C."/>
            <person name="Sgro C.M."/>
            <person name="Karger A."/>
            <person name="Cain J.W."/>
            <person name="Weber J.A."/>
            <person name="Santpere G."/>
            <person name="Kirschner M.W."/>
            <person name="Hoffmann A.A."/>
            <person name="Oakeshott J.G."/>
            <person name="Zhang G."/>
        </authorList>
    </citation>
    <scope>NUCLEOTIDE SEQUENCE</scope>
    <source>
        <strain evidence="2">BGI-SZ-2011g</strain>
    </source>
</reference>
<keyword evidence="3" id="KW-1185">Reference proteome</keyword>
<evidence type="ECO:0000313" key="3">
    <source>
        <dbReference type="Proteomes" id="UP001200034"/>
    </source>
</evidence>
<proteinExistence type="predicted"/>
<comment type="caution">
    <text evidence="2">The sequence shown here is derived from an EMBL/GenBank/DDBJ whole genome shotgun (WGS) entry which is preliminary data.</text>
</comment>
<feature type="non-terminal residue" evidence="2">
    <location>
        <position position="416"/>
    </location>
</feature>
<dbReference type="EMBL" id="JAJJHW010000095">
    <property type="protein sequence ID" value="KAH8386891.1"/>
    <property type="molecule type" value="Genomic_DNA"/>
</dbReference>